<evidence type="ECO:0000313" key="6">
    <source>
        <dbReference type="EMBL" id="MED1203399.1"/>
    </source>
</evidence>
<feature type="domain" description="HTH lacI-type" evidence="5">
    <location>
        <begin position="5"/>
        <end position="59"/>
    </location>
</feature>
<dbReference type="Pfam" id="PF13377">
    <property type="entry name" value="Peripla_BP_3"/>
    <property type="match status" value="1"/>
</dbReference>
<dbReference type="Gene3D" id="1.10.260.40">
    <property type="entry name" value="lambda repressor-like DNA-binding domains"/>
    <property type="match status" value="1"/>
</dbReference>
<accession>A0ABU6MGI8</accession>
<evidence type="ECO:0000259" key="5">
    <source>
        <dbReference type="PROSITE" id="PS50932"/>
    </source>
</evidence>
<dbReference type="InterPro" id="IPR046335">
    <property type="entry name" value="LacI/GalR-like_sensor"/>
</dbReference>
<dbReference type="CDD" id="cd01392">
    <property type="entry name" value="HTH_LacI"/>
    <property type="match status" value="1"/>
</dbReference>
<dbReference type="Pfam" id="PF00356">
    <property type="entry name" value="LacI"/>
    <property type="match status" value="1"/>
</dbReference>
<dbReference type="SUPFAM" id="SSF53822">
    <property type="entry name" value="Periplasmic binding protein-like I"/>
    <property type="match status" value="1"/>
</dbReference>
<organism evidence="6 7">
    <name type="scientific">Heyndrickxia acidicola</name>
    <dbReference type="NCBI Taxonomy" id="209389"/>
    <lineage>
        <taxon>Bacteria</taxon>
        <taxon>Bacillati</taxon>
        <taxon>Bacillota</taxon>
        <taxon>Bacilli</taxon>
        <taxon>Bacillales</taxon>
        <taxon>Bacillaceae</taxon>
        <taxon>Heyndrickxia</taxon>
    </lineage>
</organism>
<keyword evidence="3 6" id="KW-0238">DNA-binding</keyword>
<dbReference type="PANTHER" id="PTHR30146:SF148">
    <property type="entry name" value="HTH-TYPE TRANSCRIPTIONAL REPRESSOR PURR-RELATED"/>
    <property type="match status" value="1"/>
</dbReference>
<dbReference type="GO" id="GO:0003677">
    <property type="term" value="F:DNA binding"/>
    <property type="evidence" value="ECO:0007669"/>
    <property type="project" value="UniProtKB-KW"/>
</dbReference>
<keyword evidence="2" id="KW-0805">Transcription regulation</keyword>
<reference evidence="6 7" key="1">
    <citation type="submission" date="2023-03" db="EMBL/GenBank/DDBJ databases">
        <title>Bacillus Genome Sequencing.</title>
        <authorList>
            <person name="Dunlap C."/>
        </authorList>
    </citation>
    <scope>NUCLEOTIDE SEQUENCE [LARGE SCALE GENOMIC DNA]</scope>
    <source>
        <strain evidence="6 7">B-23453</strain>
    </source>
</reference>
<keyword evidence="7" id="KW-1185">Reference proteome</keyword>
<sequence length="341" mass="38580">MEKKVSMQDIADRLNISKNSVSQALSGKPGVSEETRGLVQKVADELGYQYQTNRKQNQSEKNSPRNVALIASEYAFSLTSFFGKIYLSIEKELRDRGMNLFIESINNDSKENLILPALLTNHEIDGILILSHISTDYITSVIETGIPTVLIDHHSPYLQADSILTNNRFGAYMAVEHLIQLGHREIAFVGEIDYSPSYQERLEGYLLALNKYEIKPNQDFIFKNAKESPDEMTKVFENLHTQPTAWFCVNDGHGFLVTSLLQQKGIQIPEEVSVISFDNGQLSQISTPKITSMDIDLNYFGKKAVEQLCWRIDHKDEPIHEILLPTKLIIRASTAESKKSN</sequence>
<keyword evidence="1" id="KW-0678">Repressor</keyword>
<comment type="caution">
    <text evidence="6">The sequence shown here is derived from an EMBL/GenBank/DDBJ whole genome shotgun (WGS) entry which is preliminary data.</text>
</comment>
<gene>
    <name evidence="6" type="ORF">P4T90_09945</name>
</gene>
<dbReference type="CDD" id="cd19974">
    <property type="entry name" value="PBP1_LacI-like"/>
    <property type="match status" value="1"/>
</dbReference>
<name>A0ABU6MGI8_9BACI</name>
<evidence type="ECO:0000256" key="2">
    <source>
        <dbReference type="ARBA" id="ARBA00023015"/>
    </source>
</evidence>
<evidence type="ECO:0000256" key="4">
    <source>
        <dbReference type="ARBA" id="ARBA00023163"/>
    </source>
</evidence>
<dbReference type="SMART" id="SM00354">
    <property type="entry name" value="HTH_LACI"/>
    <property type="match status" value="1"/>
</dbReference>
<dbReference type="InterPro" id="IPR000843">
    <property type="entry name" value="HTH_LacI"/>
</dbReference>
<keyword evidence="4" id="KW-0804">Transcription</keyword>
<dbReference type="SUPFAM" id="SSF47413">
    <property type="entry name" value="lambda repressor-like DNA-binding domains"/>
    <property type="match status" value="1"/>
</dbReference>
<dbReference type="Proteomes" id="UP001341444">
    <property type="component" value="Unassembled WGS sequence"/>
</dbReference>
<dbReference type="RefSeq" id="WP_066268889.1">
    <property type="nucleotide sequence ID" value="NZ_JARMAB010000012.1"/>
</dbReference>
<evidence type="ECO:0000256" key="3">
    <source>
        <dbReference type="ARBA" id="ARBA00023125"/>
    </source>
</evidence>
<evidence type="ECO:0000256" key="1">
    <source>
        <dbReference type="ARBA" id="ARBA00022491"/>
    </source>
</evidence>
<dbReference type="EMBL" id="JARMAB010000012">
    <property type="protein sequence ID" value="MED1203399.1"/>
    <property type="molecule type" value="Genomic_DNA"/>
</dbReference>
<evidence type="ECO:0000313" key="7">
    <source>
        <dbReference type="Proteomes" id="UP001341444"/>
    </source>
</evidence>
<protein>
    <submittedName>
        <fullName evidence="6">LacI family DNA-binding transcriptional regulator</fullName>
    </submittedName>
</protein>
<dbReference type="PROSITE" id="PS50932">
    <property type="entry name" value="HTH_LACI_2"/>
    <property type="match status" value="1"/>
</dbReference>
<dbReference type="Gene3D" id="3.40.50.2300">
    <property type="match status" value="2"/>
</dbReference>
<dbReference type="PANTHER" id="PTHR30146">
    <property type="entry name" value="LACI-RELATED TRANSCRIPTIONAL REPRESSOR"/>
    <property type="match status" value="1"/>
</dbReference>
<proteinExistence type="predicted"/>
<dbReference type="InterPro" id="IPR028082">
    <property type="entry name" value="Peripla_BP_I"/>
</dbReference>
<dbReference type="InterPro" id="IPR010982">
    <property type="entry name" value="Lambda_DNA-bd_dom_sf"/>
</dbReference>